<gene>
    <name evidence="8" type="ORF">HF576_08970</name>
</gene>
<keyword evidence="5 7" id="KW-0472">Membrane</keyword>
<evidence type="ECO:0000256" key="3">
    <source>
        <dbReference type="ARBA" id="ARBA00022692"/>
    </source>
</evidence>
<evidence type="ECO:0000313" key="8">
    <source>
        <dbReference type="EMBL" id="NLP83979.1"/>
    </source>
</evidence>
<keyword evidence="3 7" id="KW-0812">Transmembrane</keyword>
<feature type="transmembrane region" description="Helical" evidence="7">
    <location>
        <begin position="385"/>
        <end position="409"/>
    </location>
</feature>
<feature type="transmembrane region" description="Helical" evidence="7">
    <location>
        <begin position="43"/>
        <end position="63"/>
    </location>
</feature>
<evidence type="ECO:0000256" key="4">
    <source>
        <dbReference type="ARBA" id="ARBA00022989"/>
    </source>
</evidence>
<dbReference type="Proteomes" id="UP001429745">
    <property type="component" value="Unassembled WGS sequence"/>
</dbReference>
<dbReference type="InterPro" id="IPR001851">
    <property type="entry name" value="ABC_transp_permease"/>
</dbReference>
<feature type="transmembrane region" description="Helical" evidence="7">
    <location>
        <begin position="304"/>
        <end position="324"/>
    </location>
</feature>
<feature type="transmembrane region" description="Helical" evidence="7">
    <location>
        <begin position="123"/>
        <end position="142"/>
    </location>
</feature>
<reference evidence="8 9" key="1">
    <citation type="submission" date="2020-04" db="EMBL/GenBank/DDBJ databases">
        <title>CFH 90308 Microbacterium sp.</title>
        <authorList>
            <person name="Nie G."/>
            <person name="Ming H."/>
            <person name="Xia T."/>
        </authorList>
    </citation>
    <scope>NUCLEOTIDE SEQUENCE [LARGE SCALE GENOMIC DNA]</scope>
    <source>
        <strain evidence="8 9">CFH 90308</strain>
    </source>
</reference>
<name>A0ABX1KD41_9MICO</name>
<protein>
    <submittedName>
        <fullName evidence="8">ABC transporter permease</fullName>
    </submittedName>
</protein>
<feature type="transmembrane region" description="Helical" evidence="7">
    <location>
        <begin position="355"/>
        <end position="373"/>
    </location>
</feature>
<feature type="transmembrane region" description="Helical" evidence="7">
    <location>
        <begin position="256"/>
        <end position="275"/>
    </location>
</feature>
<proteinExistence type="predicted"/>
<accession>A0ABX1KD41</accession>
<evidence type="ECO:0000256" key="7">
    <source>
        <dbReference type="SAM" id="Phobius"/>
    </source>
</evidence>
<dbReference type="PANTHER" id="PTHR47089:SF1">
    <property type="entry name" value="GUANOSINE ABC TRANSPORTER PERMEASE PROTEIN NUPP"/>
    <property type="match status" value="1"/>
</dbReference>
<feature type="transmembrane region" description="Helical" evidence="7">
    <location>
        <begin position="330"/>
        <end position="350"/>
    </location>
</feature>
<comment type="subcellular location">
    <subcellularLocation>
        <location evidence="1">Cell membrane</location>
        <topology evidence="1">Multi-pass membrane protein</topology>
    </subcellularLocation>
</comment>
<keyword evidence="9" id="KW-1185">Reference proteome</keyword>
<dbReference type="CDD" id="cd06580">
    <property type="entry name" value="TM_PBP1_transp_TpRbsC_like"/>
    <property type="match status" value="1"/>
</dbReference>
<evidence type="ECO:0000256" key="5">
    <source>
        <dbReference type="ARBA" id="ARBA00023136"/>
    </source>
</evidence>
<organism evidence="8 9">
    <name type="scientific">Microbacterium salsuginis</name>
    <dbReference type="NCBI Taxonomy" id="2722803"/>
    <lineage>
        <taxon>Bacteria</taxon>
        <taxon>Bacillati</taxon>
        <taxon>Actinomycetota</taxon>
        <taxon>Actinomycetes</taxon>
        <taxon>Micrococcales</taxon>
        <taxon>Microbacteriaceae</taxon>
        <taxon>Microbacterium</taxon>
    </lineage>
</organism>
<sequence length="431" mass="45312">MKGLPPEQLPPVSGPLTGSPSPAGIPAAPRQNVFIKDLLRSSWVTTILAIVVAMIVGGILMAITDEEVQEAAGYFFARPGDTFIAIWNSVYGGYEAMFRGAIFNPRANDFATQIRPLTNTLGFAAPLIAAGLGVALAFRVGLFNIGGRGQILIACAVAGLLTFNLNLPMFLQLPITLAAGIAGGAIWGGIVGLLKARTGAHEVILTIMLNYVAFYLVTWMVRTPGILQRPAGDQPISAATPANAQFPDLLGPRFPLLDWGFLIVIGATVFVWWLVERSSLGFRLRAVGENPHAARAAGISVQRMYIYAMLFAGGLAGLAGMNQIQGSVTTGFDGLIDAGIGFDAITVALLGRSRAWGVFAAGILFGALKAGSFTMQASQDIPVDIVLVVQSLIVLFIAAPPLIRAIFFLPKTDAEKAAKARAKAAKKAVAA</sequence>
<feature type="transmembrane region" description="Helical" evidence="7">
    <location>
        <begin position="173"/>
        <end position="194"/>
    </location>
</feature>
<evidence type="ECO:0000256" key="2">
    <source>
        <dbReference type="ARBA" id="ARBA00022475"/>
    </source>
</evidence>
<dbReference type="PANTHER" id="PTHR47089">
    <property type="entry name" value="ABC TRANSPORTER, PERMEASE PROTEIN"/>
    <property type="match status" value="1"/>
</dbReference>
<keyword evidence="2" id="KW-1003">Cell membrane</keyword>
<feature type="region of interest" description="Disordered" evidence="6">
    <location>
        <begin position="1"/>
        <end position="21"/>
    </location>
</feature>
<evidence type="ECO:0000256" key="6">
    <source>
        <dbReference type="SAM" id="MobiDB-lite"/>
    </source>
</evidence>
<evidence type="ECO:0000256" key="1">
    <source>
        <dbReference type="ARBA" id="ARBA00004651"/>
    </source>
</evidence>
<keyword evidence="4 7" id="KW-1133">Transmembrane helix</keyword>
<comment type="caution">
    <text evidence="8">The sequence shown here is derived from an EMBL/GenBank/DDBJ whole genome shotgun (WGS) entry which is preliminary data.</text>
</comment>
<feature type="transmembrane region" description="Helical" evidence="7">
    <location>
        <begin position="203"/>
        <end position="221"/>
    </location>
</feature>
<dbReference type="EMBL" id="JABACI010000002">
    <property type="protein sequence ID" value="NLP83979.1"/>
    <property type="molecule type" value="Genomic_DNA"/>
</dbReference>
<evidence type="ECO:0000313" key="9">
    <source>
        <dbReference type="Proteomes" id="UP001429745"/>
    </source>
</evidence>
<dbReference type="Pfam" id="PF02653">
    <property type="entry name" value="BPD_transp_2"/>
    <property type="match status" value="1"/>
</dbReference>
<feature type="transmembrane region" description="Helical" evidence="7">
    <location>
        <begin position="149"/>
        <end position="167"/>
    </location>
</feature>